<dbReference type="EMBL" id="OU893353">
    <property type="protein sequence ID" value="CAG9790558.1"/>
    <property type="molecule type" value="Genomic_DNA"/>
</dbReference>
<name>A0A9N9WDN5_9NEOP</name>
<feature type="compositionally biased region" description="Basic and acidic residues" evidence="1">
    <location>
        <begin position="33"/>
        <end position="47"/>
    </location>
</feature>
<feature type="signal peptide" evidence="2">
    <location>
        <begin position="1"/>
        <end position="25"/>
    </location>
</feature>
<reference evidence="3" key="2">
    <citation type="submission" date="2022-10" db="EMBL/GenBank/DDBJ databases">
        <authorList>
            <consortium name="ENA_rothamsted_submissions"/>
            <consortium name="culmorum"/>
            <person name="King R."/>
        </authorList>
    </citation>
    <scope>NUCLEOTIDE SEQUENCE</scope>
</reference>
<feature type="region of interest" description="Disordered" evidence="1">
    <location>
        <begin position="173"/>
        <end position="211"/>
    </location>
</feature>
<evidence type="ECO:0000256" key="1">
    <source>
        <dbReference type="SAM" id="MobiDB-lite"/>
    </source>
</evidence>
<feature type="chain" id="PRO_5040502851" evidence="2">
    <location>
        <begin position="26"/>
        <end position="280"/>
    </location>
</feature>
<dbReference type="Proteomes" id="UP001153714">
    <property type="component" value="Chromosome 22"/>
</dbReference>
<protein>
    <submittedName>
        <fullName evidence="3">Uncharacterized protein</fullName>
    </submittedName>
</protein>
<gene>
    <name evidence="3" type="ORF">DIATSA_LOCUS8224</name>
</gene>
<reference evidence="3" key="1">
    <citation type="submission" date="2021-12" db="EMBL/GenBank/DDBJ databases">
        <authorList>
            <person name="King R."/>
        </authorList>
    </citation>
    <scope>NUCLEOTIDE SEQUENCE</scope>
</reference>
<evidence type="ECO:0000256" key="2">
    <source>
        <dbReference type="SAM" id="SignalP"/>
    </source>
</evidence>
<feature type="compositionally biased region" description="Basic and acidic residues" evidence="1">
    <location>
        <begin position="87"/>
        <end position="99"/>
    </location>
</feature>
<dbReference type="OrthoDB" id="6610237at2759"/>
<accession>A0A9N9WDN5</accession>
<keyword evidence="4" id="KW-1185">Reference proteome</keyword>
<evidence type="ECO:0000313" key="3">
    <source>
        <dbReference type="EMBL" id="CAG9790558.1"/>
    </source>
</evidence>
<sequence>MASKCRTFLLVLVLVNTISVNLSDSELVQHYNEEDNSKYNDKEHEEPISNADNYADDRQHPNYDQDSDYVKATTIEEYTTTEAAGDDNFRSDDTVKNDEESAEASHSIATADVTETVIATVSNVEDKVYKHSQDVEEDIYPGENYNGRLETTPQPAGITVDAEDFVPRIAVLEDDLDIQGQRNPKTDKSESNPNEQRNFDTKPRPDQAVSKSATLKSWLEDSWIRPPAGLLVPLRPMALNRALAVWNDLTVGGLNVSDIVIIGYDSNGESTQFLMLHLLH</sequence>
<dbReference type="AlphaFoldDB" id="A0A9N9WDN5"/>
<feature type="region of interest" description="Disordered" evidence="1">
    <location>
        <begin position="33"/>
        <end position="65"/>
    </location>
</feature>
<organism evidence="3 4">
    <name type="scientific">Diatraea saccharalis</name>
    <name type="common">sugarcane borer</name>
    <dbReference type="NCBI Taxonomy" id="40085"/>
    <lineage>
        <taxon>Eukaryota</taxon>
        <taxon>Metazoa</taxon>
        <taxon>Ecdysozoa</taxon>
        <taxon>Arthropoda</taxon>
        <taxon>Hexapoda</taxon>
        <taxon>Insecta</taxon>
        <taxon>Pterygota</taxon>
        <taxon>Neoptera</taxon>
        <taxon>Endopterygota</taxon>
        <taxon>Lepidoptera</taxon>
        <taxon>Glossata</taxon>
        <taxon>Ditrysia</taxon>
        <taxon>Pyraloidea</taxon>
        <taxon>Crambidae</taxon>
        <taxon>Crambinae</taxon>
        <taxon>Diatraea</taxon>
    </lineage>
</organism>
<keyword evidence="2" id="KW-0732">Signal</keyword>
<feature type="region of interest" description="Disordered" evidence="1">
    <location>
        <begin position="80"/>
        <end position="106"/>
    </location>
</feature>
<proteinExistence type="predicted"/>
<evidence type="ECO:0000313" key="4">
    <source>
        <dbReference type="Proteomes" id="UP001153714"/>
    </source>
</evidence>